<dbReference type="Proteomes" id="UP000245243">
    <property type="component" value="Chromosome I"/>
</dbReference>
<organism evidence="1 2">
    <name type="scientific">Orientia tsutsugamushi</name>
    <name type="common">Rickettsia tsutsugamushi</name>
    <dbReference type="NCBI Taxonomy" id="784"/>
    <lineage>
        <taxon>Bacteria</taxon>
        <taxon>Pseudomonadati</taxon>
        <taxon>Pseudomonadota</taxon>
        <taxon>Alphaproteobacteria</taxon>
        <taxon>Rickettsiales</taxon>
        <taxon>Rickettsiaceae</taxon>
        <taxon>Rickettsieae</taxon>
        <taxon>Orientia</taxon>
    </lineage>
</organism>
<accession>A0A2U3RPN5</accession>
<gene>
    <name evidence="1" type="ORF">KARP_00924</name>
</gene>
<dbReference type="AlphaFoldDB" id="A0A2U3RPN5"/>
<dbReference type="EMBL" id="LS398548">
    <property type="protein sequence ID" value="SPR15048.1"/>
    <property type="molecule type" value="Genomic_DNA"/>
</dbReference>
<reference evidence="2" key="1">
    <citation type="submission" date="2018-03" db="EMBL/GenBank/DDBJ databases">
        <authorList>
            <person name="Batty M. E."/>
            <person name="Batty M E."/>
        </authorList>
    </citation>
    <scope>NUCLEOTIDE SEQUENCE [LARGE SCALE GENOMIC DNA]</scope>
</reference>
<protein>
    <submittedName>
        <fullName evidence="1">Uncharacterized protein</fullName>
    </submittedName>
</protein>
<sequence length="31" mass="3353">MKLSGKHNTGNPYITFNVVGDGNCDNQTTEP</sequence>
<proteinExistence type="predicted"/>
<name>A0A2U3RPN5_ORITS</name>
<evidence type="ECO:0000313" key="2">
    <source>
        <dbReference type="Proteomes" id="UP000245243"/>
    </source>
</evidence>
<evidence type="ECO:0000313" key="1">
    <source>
        <dbReference type="EMBL" id="SPR15048.1"/>
    </source>
</evidence>